<evidence type="ECO:0000259" key="12">
    <source>
        <dbReference type="PROSITE" id="PS51746"/>
    </source>
</evidence>
<evidence type="ECO:0000256" key="8">
    <source>
        <dbReference type="ARBA" id="ARBA00023211"/>
    </source>
</evidence>
<reference evidence="13" key="1">
    <citation type="journal article" date="2022" name="New Phytol.">
        <title>Evolutionary transition to the ectomycorrhizal habit in the genomes of a hyperdiverse lineage of mushroom-forming fungi.</title>
        <authorList>
            <person name="Looney B."/>
            <person name="Miyauchi S."/>
            <person name="Morin E."/>
            <person name="Drula E."/>
            <person name="Courty P.E."/>
            <person name="Kohler A."/>
            <person name="Kuo A."/>
            <person name="LaButti K."/>
            <person name="Pangilinan J."/>
            <person name="Lipzen A."/>
            <person name="Riley R."/>
            <person name="Andreopoulos W."/>
            <person name="He G."/>
            <person name="Johnson J."/>
            <person name="Nolan M."/>
            <person name="Tritt A."/>
            <person name="Barry K.W."/>
            <person name="Grigoriev I.V."/>
            <person name="Nagy L.G."/>
            <person name="Hibbett D."/>
            <person name="Henrissat B."/>
            <person name="Matheny P.B."/>
            <person name="Labbe J."/>
            <person name="Martin F.M."/>
        </authorList>
    </citation>
    <scope>NUCLEOTIDE SEQUENCE</scope>
    <source>
        <strain evidence="13">BPL690</strain>
    </source>
</reference>
<dbReference type="PANTHER" id="PTHR13832">
    <property type="entry name" value="PROTEIN PHOSPHATASE 2C"/>
    <property type="match status" value="1"/>
</dbReference>
<dbReference type="InterPro" id="IPR015655">
    <property type="entry name" value="PP2C"/>
</dbReference>
<evidence type="ECO:0000256" key="4">
    <source>
        <dbReference type="ARBA" id="ARBA00013081"/>
    </source>
</evidence>
<feature type="region of interest" description="Disordered" evidence="11">
    <location>
        <begin position="341"/>
        <end position="361"/>
    </location>
</feature>
<evidence type="ECO:0000313" key="14">
    <source>
        <dbReference type="Proteomes" id="UP001203297"/>
    </source>
</evidence>
<comment type="cofactor">
    <cofactor evidence="2">
        <name>Mg(2+)</name>
        <dbReference type="ChEBI" id="CHEBI:18420"/>
    </cofactor>
</comment>
<comment type="similarity">
    <text evidence="3 10">Belongs to the PP2C family.</text>
</comment>
<protein>
    <recommendedName>
        <fullName evidence="4">protein-serine/threonine phosphatase</fullName>
        <ecNumber evidence="4">3.1.3.16</ecNumber>
    </recommendedName>
</protein>
<dbReference type="InterPro" id="IPR000222">
    <property type="entry name" value="PP2C_BS"/>
</dbReference>
<dbReference type="FunFam" id="3.60.40.10:FF:000016">
    <property type="entry name" value="Protein phosphatase 2C"/>
    <property type="match status" value="1"/>
</dbReference>
<evidence type="ECO:0000256" key="2">
    <source>
        <dbReference type="ARBA" id="ARBA00001946"/>
    </source>
</evidence>
<comment type="cofactor">
    <cofactor evidence="1">
        <name>Mn(2+)</name>
        <dbReference type="ChEBI" id="CHEBI:29035"/>
    </cofactor>
</comment>
<evidence type="ECO:0000313" key="13">
    <source>
        <dbReference type="EMBL" id="KAI0304431.1"/>
    </source>
</evidence>
<dbReference type="PROSITE" id="PS01032">
    <property type="entry name" value="PPM_1"/>
    <property type="match status" value="1"/>
</dbReference>
<organism evidence="13 14">
    <name type="scientific">Multifurca ochricompacta</name>
    <dbReference type="NCBI Taxonomy" id="376703"/>
    <lineage>
        <taxon>Eukaryota</taxon>
        <taxon>Fungi</taxon>
        <taxon>Dikarya</taxon>
        <taxon>Basidiomycota</taxon>
        <taxon>Agaricomycotina</taxon>
        <taxon>Agaricomycetes</taxon>
        <taxon>Russulales</taxon>
        <taxon>Russulaceae</taxon>
        <taxon>Multifurca</taxon>
    </lineage>
</organism>
<sequence>SLSFVATEKHTETGKNARFAYGVSEMQGWRLTMEDAHAISLNLEEPQEDANSNTFFAVYDGHGGGSVARFAGQNVHRRLVKEDSYQQQNYEEAMRRAFLGTDEDMLADPAYTRDPSGCTAVTALVTRDNRIFVANAGDSRGVLSIKGEVKPLSFDHKPGNESERKRILAAGGYIEYGRVNGNLALARALGDFEFKKNYSLTPDKQIITSNPDVTVHDITEDDEFFVLACDGIWDCLNSQHVVDFVRREVAQGKPMGRICENIMEHCLAPDTHGAQGIGCDNMTILIIAILNGKTEEEWYAMIRDRVASKFGYDTPDAPPQIYSAARLMSWRTRRANVEALEREEDHKARERTAPLGGPHPTLDQLTKAITESLNGGISFHPGSSIMSDSGIVMFEDESDEDREDEPPAAHILTGTLFEDAAEHEPADDVEQDDPMDEDDEAYKESFDSVIDLSPAEKDRAEIRANGVHGHEHDPPTPSSMSTQEPPSPPPDTPRGETPPPLRQLAGGPTKQKQLTTLPDRDKVLPTAAGEFYLDAVRTCDLTVLRPPAGSVPASITMYVSP</sequence>
<evidence type="ECO:0000256" key="5">
    <source>
        <dbReference type="ARBA" id="ARBA00022723"/>
    </source>
</evidence>
<feature type="region of interest" description="Disordered" evidence="11">
    <location>
        <begin position="418"/>
        <end position="523"/>
    </location>
</feature>
<comment type="caution">
    <text evidence="13">The sequence shown here is derived from an EMBL/GenBank/DDBJ whole genome shotgun (WGS) entry which is preliminary data.</text>
</comment>
<feature type="non-terminal residue" evidence="13">
    <location>
        <position position="1"/>
    </location>
</feature>
<dbReference type="EMBL" id="WTXG01000007">
    <property type="protein sequence ID" value="KAI0304431.1"/>
    <property type="molecule type" value="Genomic_DNA"/>
</dbReference>
<dbReference type="Pfam" id="PF00481">
    <property type="entry name" value="PP2C"/>
    <property type="match status" value="1"/>
</dbReference>
<evidence type="ECO:0000256" key="7">
    <source>
        <dbReference type="ARBA" id="ARBA00022912"/>
    </source>
</evidence>
<feature type="domain" description="PPM-type phosphatase" evidence="12">
    <location>
        <begin position="20"/>
        <end position="289"/>
    </location>
</feature>
<keyword evidence="6 10" id="KW-0378">Hydrolase</keyword>
<gene>
    <name evidence="13" type="ORF">B0F90DRAFT_1625549</name>
</gene>
<dbReference type="CDD" id="cd00143">
    <property type="entry name" value="PP2Cc"/>
    <property type="match status" value="1"/>
</dbReference>
<dbReference type="InterPro" id="IPR001932">
    <property type="entry name" value="PPM-type_phosphatase-like_dom"/>
</dbReference>
<evidence type="ECO:0000256" key="11">
    <source>
        <dbReference type="SAM" id="MobiDB-lite"/>
    </source>
</evidence>
<evidence type="ECO:0000256" key="3">
    <source>
        <dbReference type="ARBA" id="ARBA00006702"/>
    </source>
</evidence>
<dbReference type="InterPro" id="IPR036457">
    <property type="entry name" value="PPM-type-like_dom_sf"/>
</dbReference>
<dbReference type="PANTHER" id="PTHR13832:SF565">
    <property type="entry name" value="AT28366P-RELATED"/>
    <property type="match status" value="1"/>
</dbReference>
<feature type="compositionally biased region" description="Acidic residues" evidence="11">
    <location>
        <begin position="427"/>
        <end position="441"/>
    </location>
</feature>
<keyword evidence="5" id="KW-0479">Metal-binding</keyword>
<feature type="compositionally biased region" description="Pro residues" evidence="11">
    <location>
        <begin position="485"/>
        <end position="501"/>
    </location>
</feature>
<dbReference type="Proteomes" id="UP001203297">
    <property type="component" value="Unassembled WGS sequence"/>
</dbReference>
<proteinExistence type="inferred from homology"/>
<keyword evidence="8" id="KW-0464">Manganese</keyword>
<dbReference type="SMART" id="SM00332">
    <property type="entry name" value="PP2Cc"/>
    <property type="match status" value="1"/>
</dbReference>
<dbReference type="SUPFAM" id="SSF81606">
    <property type="entry name" value="PP2C-like"/>
    <property type="match status" value="1"/>
</dbReference>
<dbReference type="AlphaFoldDB" id="A0AAD4QQ93"/>
<dbReference type="GO" id="GO:0046872">
    <property type="term" value="F:metal ion binding"/>
    <property type="evidence" value="ECO:0007669"/>
    <property type="project" value="UniProtKB-KW"/>
</dbReference>
<evidence type="ECO:0000256" key="1">
    <source>
        <dbReference type="ARBA" id="ARBA00001936"/>
    </source>
</evidence>
<dbReference type="GO" id="GO:0004722">
    <property type="term" value="F:protein serine/threonine phosphatase activity"/>
    <property type="evidence" value="ECO:0007669"/>
    <property type="project" value="UniProtKB-EC"/>
</dbReference>
<evidence type="ECO:0000256" key="6">
    <source>
        <dbReference type="ARBA" id="ARBA00022801"/>
    </source>
</evidence>
<keyword evidence="7 10" id="KW-0904">Protein phosphatase</keyword>
<evidence type="ECO:0000256" key="10">
    <source>
        <dbReference type="RuleBase" id="RU003465"/>
    </source>
</evidence>
<dbReference type="PROSITE" id="PS51746">
    <property type="entry name" value="PPM_2"/>
    <property type="match status" value="1"/>
</dbReference>
<feature type="compositionally biased region" description="Basic and acidic residues" evidence="11">
    <location>
        <begin position="454"/>
        <end position="474"/>
    </location>
</feature>
<dbReference type="EC" id="3.1.3.16" evidence="4"/>
<comment type="catalytic activity">
    <reaction evidence="9">
        <text>O-phospho-L-threonyl-[protein] + H2O = L-threonyl-[protein] + phosphate</text>
        <dbReference type="Rhea" id="RHEA:47004"/>
        <dbReference type="Rhea" id="RHEA-COMP:11060"/>
        <dbReference type="Rhea" id="RHEA-COMP:11605"/>
        <dbReference type="ChEBI" id="CHEBI:15377"/>
        <dbReference type="ChEBI" id="CHEBI:30013"/>
        <dbReference type="ChEBI" id="CHEBI:43474"/>
        <dbReference type="ChEBI" id="CHEBI:61977"/>
        <dbReference type="EC" id="3.1.3.16"/>
    </reaction>
    <physiologicalReaction direction="left-to-right" evidence="9">
        <dbReference type="Rhea" id="RHEA:47005"/>
    </physiologicalReaction>
</comment>
<feature type="compositionally biased region" description="Basic and acidic residues" evidence="11">
    <location>
        <begin position="341"/>
        <end position="352"/>
    </location>
</feature>
<name>A0AAD4QQ93_9AGAM</name>
<keyword evidence="14" id="KW-1185">Reference proteome</keyword>
<dbReference type="Gene3D" id="3.60.40.10">
    <property type="entry name" value="PPM-type phosphatase domain"/>
    <property type="match status" value="1"/>
</dbReference>
<evidence type="ECO:0000256" key="9">
    <source>
        <dbReference type="ARBA" id="ARBA00048832"/>
    </source>
</evidence>
<accession>A0AAD4QQ93</accession>